<dbReference type="OrthoDB" id="9775658at2"/>
<sequence>MYLAKVKKNGQTTYILRESVRQGEQIVARDIFDIGPCPGAWIDYPGGNAWYLNPDLESRISSLAGTFDSDQFEDLFRPFMRPAIRRATQTFRQRAFKQYTPMTRAQKETIARQVHAFDKRRAHFLKFGNMDQGPMVNMPAVIFRQLHNKSRDEIEQGFMDQERVLKRKDLKSYIYTALDLHRFFKGFMAKQMPHALDQDKVEAFFIQELCLLNKELFGLTSRLHEYLIRYAVMFFDHTYGDSVLLDDMVKDFQFRQRSRGFKPPAATRQLALSQAFKIFNLTAKSLETMDKKDLARKFRRLARQHHPDRGGSHDRFVELNNAYQALLEKIS</sequence>
<evidence type="ECO:0000313" key="4">
    <source>
        <dbReference type="Proteomes" id="UP000248798"/>
    </source>
</evidence>
<evidence type="ECO:0000313" key="3">
    <source>
        <dbReference type="EMBL" id="RAM00927.1"/>
    </source>
</evidence>
<dbReference type="PROSITE" id="PS50076">
    <property type="entry name" value="DNAJ_2"/>
    <property type="match status" value="1"/>
</dbReference>
<dbReference type="EMBL" id="CP036313">
    <property type="protein sequence ID" value="QBH15243.1"/>
    <property type="molecule type" value="Genomic_DNA"/>
</dbReference>
<proteinExistence type="predicted"/>
<dbReference type="Gene3D" id="1.10.287.110">
    <property type="entry name" value="DnaJ domain"/>
    <property type="match status" value="1"/>
</dbReference>
<reference evidence="2 5" key="2">
    <citation type="submission" date="2019-02" db="EMBL/GenBank/DDBJ databases">
        <title>Complete genome sequence of Desulfobacter hydrogenophilus AcRS1.</title>
        <authorList>
            <person name="Marietou A."/>
            <person name="Lund M.B."/>
            <person name="Marshall I.P.G."/>
            <person name="Schreiber L."/>
            <person name="Jorgensen B."/>
        </authorList>
    </citation>
    <scope>NUCLEOTIDE SEQUENCE [LARGE SCALE GENOMIC DNA]</scope>
    <source>
        <strain evidence="2 5">AcRS1</strain>
    </source>
</reference>
<dbReference type="InterPro" id="IPR001623">
    <property type="entry name" value="DnaJ_domain"/>
</dbReference>
<organism evidence="3 4">
    <name type="scientific">Desulfobacter hydrogenophilus</name>
    <dbReference type="NCBI Taxonomy" id="2291"/>
    <lineage>
        <taxon>Bacteria</taxon>
        <taxon>Pseudomonadati</taxon>
        <taxon>Thermodesulfobacteriota</taxon>
        <taxon>Desulfobacteria</taxon>
        <taxon>Desulfobacterales</taxon>
        <taxon>Desulfobacteraceae</taxon>
        <taxon>Desulfobacter</taxon>
    </lineage>
</organism>
<dbReference type="Proteomes" id="UP000248798">
    <property type="component" value="Unassembled WGS sequence"/>
</dbReference>
<dbReference type="EMBL" id="QLNI01000035">
    <property type="protein sequence ID" value="RAM00927.1"/>
    <property type="molecule type" value="Genomic_DNA"/>
</dbReference>
<dbReference type="SUPFAM" id="SSF46565">
    <property type="entry name" value="Chaperone J-domain"/>
    <property type="match status" value="1"/>
</dbReference>
<dbReference type="Pfam" id="PF00226">
    <property type="entry name" value="DnaJ"/>
    <property type="match status" value="1"/>
</dbReference>
<evidence type="ECO:0000313" key="2">
    <source>
        <dbReference type="EMBL" id="QBH15243.1"/>
    </source>
</evidence>
<dbReference type="SMART" id="SM00271">
    <property type="entry name" value="DnaJ"/>
    <property type="match status" value="1"/>
</dbReference>
<dbReference type="CDD" id="cd06257">
    <property type="entry name" value="DnaJ"/>
    <property type="match status" value="1"/>
</dbReference>
<evidence type="ECO:0000313" key="5">
    <source>
        <dbReference type="Proteomes" id="UP000293902"/>
    </source>
</evidence>
<dbReference type="InterPro" id="IPR036869">
    <property type="entry name" value="J_dom_sf"/>
</dbReference>
<keyword evidence="5" id="KW-1185">Reference proteome</keyword>
<reference evidence="3 4" key="1">
    <citation type="submission" date="2018-06" db="EMBL/GenBank/DDBJ databases">
        <title>Complete Genome Sequence of Desulfobacter hydrogenophilus (DSM3380).</title>
        <authorList>
            <person name="Marietou A."/>
            <person name="Schreiber L."/>
            <person name="Marshall I."/>
            <person name="Jorgensen B."/>
        </authorList>
    </citation>
    <scope>NUCLEOTIDE SEQUENCE [LARGE SCALE GENOMIC DNA]</scope>
    <source>
        <strain evidence="3 4">DSM 3380</strain>
    </source>
</reference>
<accession>A0A328FD18</accession>
<dbReference type="AlphaFoldDB" id="A0A328FD18"/>
<gene>
    <name evidence="3" type="ORF">DO021_16295</name>
    <name evidence="2" type="ORF">EYB58_21385</name>
</gene>
<dbReference type="RefSeq" id="WP_111958597.1">
    <property type="nucleotide sequence ID" value="NZ_CP036313.1"/>
</dbReference>
<name>A0A328FD18_9BACT</name>
<protein>
    <submittedName>
        <fullName evidence="3">J domain-containing protein</fullName>
    </submittedName>
</protein>
<feature type="domain" description="J" evidence="1">
    <location>
        <begin position="274"/>
        <end position="331"/>
    </location>
</feature>
<evidence type="ECO:0000259" key="1">
    <source>
        <dbReference type="PROSITE" id="PS50076"/>
    </source>
</evidence>
<dbReference type="Proteomes" id="UP000293902">
    <property type="component" value="Chromosome"/>
</dbReference>